<reference evidence="2 3" key="1">
    <citation type="submission" date="2024-05" db="EMBL/GenBank/DDBJ databases">
        <authorList>
            <person name="Venkateswaran K."/>
        </authorList>
    </citation>
    <scope>NUCLEOTIDE SEQUENCE [LARGE SCALE GENOMIC DNA]</scope>
    <source>
        <strain evidence="2 3">179-C4-2-HS</strain>
    </source>
</reference>
<keyword evidence="1" id="KW-0472">Membrane</keyword>
<sequence>MMNRQYDLDWIRVLATLAVFIYHCFMFFNPWAWHVKNMRLTRLTSQPFHYL</sequence>
<gene>
    <name evidence="2" type="ORF">P5G62_007715</name>
</gene>
<evidence type="ECO:0000313" key="3">
    <source>
        <dbReference type="Proteomes" id="UP001241748"/>
    </source>
</evidence>
<comment type="caution">
    <text evidence="2">The sequence shown here is derived from an EMBL/GenBank/DDBJ whole genome shotgun (WGS) entry which is preliminary data.</text>
</comment>
<dbReference type="EMBL" id="JAROBZ020000001">
    <property type="protein sequence ID" value="MFB3166995.1"/>
    <property type="molecule type" value="Genomic_DNA"/>
</dbReference>
<name>A0ABV4YQ71_9BACI</name>
<dbReference type="RefSeq" id="WP_306076680.1">
    <property type="nucleotide sequence ID" value="NZ_JAROBZ020000001.1"/>
</dbReference>
<evidence type="ECO:0000313" key="2">
    <source>
        <dbReference type="EMBL" id="MFB3166995.1"/>
    </source>
</evidence>
<accession>A0ABV4YQ71</accession>
<dbReference type="Proteomes" id="UP001241748">
    <property type="component" value="Unassembled WGS sequence"/>
</dbReference>
<keyword evidence="1" id="KW-0812">Transmembrane</keyword>
<evidence type="ECO:0008006" key="4">
    <source>
        <dbReference type="Google" id="ProtNLM"/>
    </source>
</evidence>
<proteinExistence type="predicted"/>
<feature type="transmembrane region" description="Helical" evidence="1">
    <location>
        <begin position="12"/>
        <end position="33"/>
    </location>
</feature>
<keyword evidence="1" id="KW-1133">Transmembrane helix</keyword>
<organism evidence="2 3">
    <name type="scientific">Neobacillus driksii</name>
    <dbReference type="NCBI Taxonomy" id="3035913"/>
    <lineage>
        <taxon>Bacteria</taxon>
        <taxon>Bacillati</taxon>
        <taxon>Bacillota</taxon>
        <taxon>Bacilli</taxon>
        <taxon>Bacillales</taxon>
        <taxon>Bacillaceae</taxon>
        <taxon>Neobacillus</taxon>
    </lineage>
</organism>
<evidence type="ECO:0000256" key="1">
    <source>
        <dbReference type="SAM" id="Phobius"/>
    </source>
</evidence>
<keyword evidence="3" id="KW-1185">Reference proteome</keyword>
<protein>
    <recommendedName>
        <fullName evidence="4">Acyltransferase</fullName>
    </recommendedName>
</protein>